<evidence type="ECO:0000313" key="1">
    <source>
        <dbReference type="EMBL" id="KKK80566.1"/>
    </source>
</evidence>
<organism evidence="1">
    <name type="scientific">marine sediment metagenome</name>
    <dbReference type="NCBI Taxonomy" id="412755"/>
    <lineage>
        <taxon>unclassified sequences</taxon>
        <taxon>metagenomes</taxon>
        <taxon>ecological metagenomes</taxon>
    </lineage>
</organism>
<dbReference type="EMBL" id="LAZR01053523">
    <property type="protein sequence ID" value="KKK80566.1"/>
    <property type="molecule type" value="Genomic_DNA"/>
</dbReference>
<accession>A0A0F9B7V4</accession>
<gene>
    <name evidence="1" type="ORF">LCGC14_2822200</name>
</gene>
<protein>
    <submittedName>
        <fullName evidence="1">Uncharacterized protein</fullName>
    </submittedName>
</protein>
<dbReference type="AlphaFoldDB" id="A0A0F9B7V4"/>
<comment type="caution">
    <text evidence="1">The sequence shown here is derived from an EMBL/GenBank/DDBJ whole genome shotgun (WGS) entry which is preliminary data.</text>
</comment>
<name>A0A0F9B7V4_9ZZZZ</name>
<sequence length="60" mass="6838">MKKKRSKTILKIQKLAQIAEELRKGRSCQSSGRIITVKYLCNDLITATTFSLHFSKQALI</sequence>
<proteinExistence type="predicted"/>
<reference evidence="1" key="1">
    <citation type="journal article" date="2015" name="Nature">
        <title>Complex archaea that bridge the gap between prokaryotes and eukaryotes.</title>
        <authorList>
            <person name="Spang A."/>
            <person name="Saw J.H."/>
            <person name="Jorgensen S.L."/>
            <person name="Zaremba-Niedzwiedzka K."/>
            <person name="Martijn J."/>
            <person name="Lind A.E."/>
            <person name="van Eijk R."/>
            <person name="Schleper C."/>
            <person name="Guy L."/>
            <person name="Ettema T.J."/>
        </authorList>
    </citation>
    <scope>NUCLEOTIDE SEQUENCE</scope>
</reference>